<dbReference type="InterPro" id="IPR043519">
    <property type="entry name" value="NT_sf"/>
</dbReference>
<dbReference type="InterPro" id="IPR004394">
    <property type="entry name" value="Iojap/RsfS/C7orf30"/>
</dbReference>
<evidence type="ECO:0000256" key="1">
    <source>
        <dbReference type="ARBA" id="ARBA00010574"/>
    </source>
</evidence>
<dbReference type="RefSeq" id="WP_150089699.1">
    <property type="nucleotide sequence ID" value="NZ_JBFUOH010000103.1"/>
</dbReference>
<organism evidence="3 4">
    <name type="scientific">Thiohalocapsa marina</name>
    <dbReference type="NCBI Taxonomy" id="424902"/>
    <lineage>
        <taxon>Bacteria</taxon>
        <taxon>Pseudomonadati</taxon>
        <taxon>Pseudomonadota</taxon>
        <taxon>Gammaproteobacteria</taxon>
        <taxon>Chromatiales</taxon>
        <taxon>Chromatiaceae</taxon>
        <taxon>Thiohalocapsa</taxon>
    </lineage>
</organism>
<dbReference type="NCBIfam" id="TIGR00090">
    <property type="entry name" value="rsfS_iojap_ybeB"/>
    <property type="match status" value="1"/>
</dbReference>
<dbReference type="PANTHER" id="PTHR21043:SF0">
    <property type="entry name" value="MITOCHONDRIAL ASSEMBLY OF RIBOSOMAL LARGE SUBUNIT PROTEIN 1"/>
    <property type="match status" value="1"/>
</dbReference>
<comment type="function">
    <text evidence="2">Functions as a ribosomal silencing factor. Interacts with ribosomal protein uL14 (rplN), blocking formation of intersubunit bridge B8. Prevents association of the 30S and 50S ribosomal subunits and the formation of functional ribosomes, thus repressing translation.</text>
</comment>
<comment type="subunit">
    <text evidence="2">Interacts with ribosomal protein uL14 (rplN).</text>
</comment>
<comment type="caution">
    <text evidence="3">The sequence shown here is derived from an EMBL/GenBank/DDBJ whole genome shotgun (WGS) entry which is preliminary data.</text>
</comment>
<sequence length="124" mass="13386">MQLEQLKDLVIETLNDMKARDVQVVDVRGKTAVTDYMVVASGTSDRHVKSIAETVAYRAKEAGEPPLGTEGVADGEWALVDLNGVVVHVMLPKVRDFYNLERLWSAPALVAEAVSRPPLAAGSA</sequence>
<dbReference type="Proteomes" id="UP000322981">
    <property type="component" value="Unassembled WGS sequence"/>
</dbReference>
<accession>A0A5M8FVU3</accession>
<dbReference type="GO" id="GO:0005737">
    <property type="term" value="C:cytoplasm"/>
    <property type="evidence" value="ECO:0007669"/>
    <property type="project" value="UniProtKB-SubCell"/>
</dbReference>
<dbReference type="OrthoDB" id="9793681at2"/>
<dbReference type="SUPFAM" id="SSF81301">
    <property type="entry name" value="Nucleotidyltransferase"/>
    <property type="match status" value="1"/>
</dbReference>
<dbReference type="Pfam" id="PF02410">
    <property type="entry name" value="RsfS"/>
    <property type="match status" value="1"/>
</dbReference>
<evidence type="ECO:0000256" key="2">
    <source>
        <dbReference type="HAMAP-Rule" id="MF_01477"/>
    </source>
</evidence>
<dbReference type="GO" id="GO:0043023">
    <property type="term" value="F:ribosomal large subunit binding"/>
    <property type="evidence" value="ECO:0007669"/>
    <property type="project" value="TreeGrafter"/>
</dbReference>
<dbReference type="PANTHER" id="PTHR21043">
    <property type="entry name" value="IOJAP SUPERFAMILY ORTHOLOG"/>
    <property type="match status" value="1"/>
</dbReference>
<proteinExistence type="inferred from homology"/>
<dbReference type="GO" id="GO:0090071">
    <property type="term" value="P:negative regulation of ribosome biogenesis"/>
    <property type="evidence" value="ECO:0007669"/>
    <property type="project" value="UniProtKB-UniRule"/>
</dbReference>
<dbReference type="GO" id="GO:0042256">
    <property type="term" value="P:cytosolic ribosome assembly"/>
    <property type="evidence" value="ECO:0007669"/>
    <property type="project" value="UniProtKB-UniRule"/>
</dbReference>
<evidence type="ECO:0000313" key="4">
    <source>
        <dbReference type="Proteomes" id="UP000322981"/>
    </source>
</evidence>
<dbReference type="EMBL" id="VWXX01000001">
    <property type="protein sequence ID" value="KAA6187951.1"/>
    <property type="molecule type" value="Genomic_DNA"/>
</dbReference>
<comment type="subcellular location">
    <subcellularLocation>
        <location evidence="2">Cytoplasm</location>
    </subcellularLocation>
</comment>
<gene>
    <name evidence="2 3" type="primary">rsfS</name>
    <name evidence="3" type="ORF">F2Q65_00835</name>
</gene>
<keyword evidence="4" id="KW-1185">Reference proteome</keyword>
<reference evidence="3 4" key="1">
    <citation type="submission" date="2019-09" db="EMBL/GenBank/DDBJ databases">
        <title>Whole-genome sequence of the purple sulfur bacterium Thiohalocapsa marina DSM 19078.</title>
        <authorList>
            <person name="Kyndt J.A."/>
            <person name="Meyer T.E."/>
        </authorList>
    </citation>
    <scope>NUCLEOTIDE SEQUENCE [LARGE SCALE GENOMIC DNA]</scope>
    <source>
        <strain evidence="3 4">DSM 19078</strain>
    </source>
</reference>
<name>A0A5M8FVU3_9GAMM</name>
<dbReference type="HAMAP" id="MF_01477">
    <property type="entry name" value="Iojap_RsfS"/>
    <property type="match status" value="1"/>
</dbReference>
<dbReference type="AlphaFoldDB" id="A0A5M8FVU3"/>
<keyword evidence="2" id="KW-0810">Translation regulation</keyword>
<evidence type="ECO:0000313" key="3">
    <source>
        <dbReference type="EMBL" id="KAA6187951.1"/>
    </source>
</evidence>
<comment type="similarity">
    <text evidence="1 2">Belongs to the Iojap/RsfS family.</text>
</comment>
<protein>
    <recommendedName>
        <fullName evidence="2">Ribosomal silencing factor RsfS</fullName>
    </recommendedName>
</protein>
<dbReference type="GO" id="GO:0017148">
    <property type="term" value="P:negative regulation of translation"/>
    <property type="evidence" value="ECO:0007669"/>
    <property type="project" value="UniProtKB-UniRule"/>
</dbReference>
<keyword evidence="2" id="KW-0678">Repressor</keyword>
<dbReference type="Gene3D" id="3.30.460.10">
    <property type="entry name" value="Beta Polymerase, domain 2"/>
    <property type="match status" value="1"/>
</dbReference>
<keyword evidence="2" id="KW-0963">Cytoplasm</keyword>